<evidence type="ECO:0000313" key="1">
    <source>
        <dbReference type="EMBL" id="KAE8676996.1"/>
    </source>
</evidence>
<sequence length="149" mass="16832">MFAAALWNIWRTRNERVFDSPMEGEGTIIQRCIRLVRLTTQARLKDKQSVPTTSGIHRGKSHWTLPSNPWIKLDTDAAWRETDSYVDAELWGAYVGLNLAWEAGFRQVTDALAKGAPFDNLELIFFASPPCSIVRLLHEDMLLVGTGTD</sequence>
<proteinExistence type="predicted"/>
<dbReference type="EMBL" id="VEPZ02001369">
    <property type="protein sequence ID" value="KAE8676996.1"/>
    <property type="molecule type" value="Genomic_DNA"/>
</dbReference>
<keyword evidence="2" id="KW-1185">Reference proteome</keyword>
<reference evidence="1" key="1">
    <citation type="submission" date="2019-09" db="EMBL/GenBank/DDBJ databases">
        <title>Draft genome information of white flower Hibiscus syriacus.</title>
        <authorList>
            <person name="Kim Y.-M."/>
        </authorList>
    </citation>
    <scope>NUCLEOTIDE SEQUENCE [LARGE SCALE GENOMIC DNA]</scope>
    <source>
        <strain evidence="1">YM2019G1</strain>
    </source>
</reference>
<name>A0A6A2YDS5_HIBSY</name>
<evidence type="ECO:0000313" key="2">
    <source>
        <dbReference type="Proteomes" id="UP000436088"/>
    </source>
</evidence>
<comment type="caution">
    <text evidence="1">The sequence shown here is derived from an EMBL/GenBank/DDBJ whole genome shotgun (WGS) entry which is preliminary data.</text>
</comment>
<organism evidence="1 2">
    <name type="scientific">Hibiscus syriacus</name>
    <name type="common">Rose of Sharon</name>
    <dbReference type="NCBI Taxonomy" id="106335"/>
    <lineage>
        <taxon>Eukaryota</taxon>
        <taxon>Viridiplantae</taxon>
        <taxon>Streptophyta</taxon>
        <taxon>Embryophyta</taxon>
        <taxon>Tracheophyta</taxon>
        <taxon>Spermatophyta</taxon>
        <taxon>Magnoliopsida</taxon>
        <taxon>eudicotyledons</taxon>
        <taxon>Gunneridae</taxon>
        <taxon>Pentapetalae</taxon>
        <taxon>rosids</taxon>
        <taxon>malvids</taxon>
        <taxon>Malvales</taxon>
        <taxon>Malvaceae</taxon>
        <taxon>Malvoideae</taxon>
        <taxon>Hibiscus</taxon>
    </lineage>
</organism>
<protein>
    <submittedName>
        <fullName evidence="1">Uncharacterized protein</fullName>
    </submittedName>
</protein>
<accession>A0A6A2YDS5</accession>
<dbReference type="AlphaFoldDB" id="A0A6A2YDS5"/>
<gene>
    <name evidence="1" type="ORF">F3Y22_tig00111564pilonHSYRG00017</name>
</gene>
<dbReference type="Proteomes" id="UP000436088">
    <property type="component" value="Unassembled WGS sequence"/>
</dbReference>